<gene>
    <name evidence="1" type="ORF">TNIN_317131</name>
</gene>
<organism evidence="1 2">
    <name type="scientific">Trichonephila inaurata madagascariensis</name>
    <dbReference type="NCBI Taxonomy" id="2747483"/>
    <lineage>
        <taxon>Eukaryota</taxon>
        <taxon>Metazoa</taxon>
        <taxon>Ecdysozoa</taxon>
        <taxon>Arthropoda</taxon>
        <taxon>Chelicerata</taxon>
        <taxon>Arachnida</taxon>
        <taxon>Araneae</taxon>
        <taxon>Araneomorphae</taxon>
        <taxon>Entelegynae</taxon>
        <taxon>Araneoidea</taxon>
        <taxon>Nephilidae</taxon>
        <taxon>Trichonephila</taxon>
        <taxon>Trichonephila inaurata</taxon>
    </lineage>
</organism>
<sequence length="96" mass="11034">MVNFLAVSERKISSSVDDSVSPDLLPRRWGMICPMIDQSNSDFFRRILGKALETLEVDNDVPRLHNKMTISNEKPVLVLNFLYQCRQKHLSRTCAP</sequence>
<keyword evidence="2" id="KW-1185">Reference proteome</keyword>
<evidence type="ECO:0000313" key="2">
    <source>
        <dbReference type="Proteomes" id="UP000886998"/>
    </source>
</evidence>
<evidence type="ECO:0000313" key="1">
    <source>
        <dbReference type="EMBL" id="GFY56104.1"/>
    </source>
</evidence>
<reference evidence="1" key="1">
    <citation type="submission" date="2020-08" db="EMBL/GenBank/DDBJ databases">
        <title>Multicomponent nature underlies the extraordinary mechanical properties of spider dragline silk.</title>
        <authorList>
            <person name="Kono N."/>
            <person name="Nakamura H."/>
            <person name="Mori M."/>
            <person name="Yoshida Y."/>
            <person name="Ohtoshi R."/>
            <person name="Malay A.D."/>
            <person name="Moran D.A.P."/>
            <person name="Tomita M."/>
            <person name="Numata K."/>
            <person name="Arakawa K."/>
        </authorList>
    </citation>
    <scope>NUCLEOTIDE SEQUENCE</scope>
</reference>
<dbReference type="AlphaFoldDB" id="A0A8X7C8P2"/>
<comment type="caution">
    <text evidence="1">The sequence shown here is derived from an EMBL/GenBank/DDBJ whole genome shotgun (WGS) entry which is preliminary data.</text>
</comment>
<dbReference type="EMBL" id="BMAV01010761">
    <property type="protein sequence ID" value="GFY56104.1"/>
    <property type="molecule type" value="Genomic_DNA"/>
</dbReference>
<proteinExistence type="predicted"/>
<dbReference type="Proteomes" id="UP000886998">
    <property type="component" value="Unassembled WGS sequence"/>
</dbReference>
<name>A0A8X7C8P2_9ARAC</name>
<protein>
    <submittedName>
        <fullName evidence="1">Uncharacterized protein</fullName>
    </submittedName>
</protein>
<accession>A0A8X7C8P2</accession>